<proteinExistence type="predicted"/>
<dbReference type="GO" id="GO:0008514">
    <property type="term" value="F:organic anion transmembrane transporter activity"/>
    <property type="evidence" value="ECO:0007669"/>
    <property type="project" value="UniProtKB-ARBA"/>
</dbReference>
<evidence type="ECO:0000256" key="2">
    <source>
        <dbReference type="ARBA" id="ARBA00022692"/>
    </source>
</evidence>
<evidence type="ECO:0000256" key="5">
    <source>
        <dbReference type="SAM" id="Phobius"/>
    </source>
</evidence>
<evidence type="ECO:0000256" key="4">
    <source>
        <dbReference type="ARBA" id="ARBA00023136"/>
    </source>
</evidence>
<keyword evidence="3 5" id="KW-1133">Transmembrane helix</keyword>
<name>A0A3B0VYC5_9ZZZZ</name>
<gene>
    <name evidence="6" type="ORF">MNBD_GAMMA02-641</name>
</gene>
<dbReference type="GO" id="GO:0005886">
    <property type="term" value="C:plasma membrane"/>
    <property type="evidence" value="ECO:0007669"/>
    <property type="project" value="TreeGrafter"/>
</dbReference>
<organism evidence="6">
    <name type="scientific">hydrothermal vent metagenome</name>
    <dbReference type="NCBI Taxonomy" id="652676"/>
    <lineage>
        <taxon>unclassified sequences</taxon>
        <taxon>metagenomes</taxon>
        <taxon>ecological metagenomes</taxon>
    </lineage>
</organism>
<comment type="subcellular location">
    <subcellularLocation>
        <location evidence="1">Membrane</location>
        <topology evidence="1">Multi-pass membrane protein</topology>
    </subcellularLocation>
</comment>
<reference evidence="6" key="1">
    <citation type="submission" date="2018-06" db="EMBL/GenBank/DDBJ databases">
        <authorList>
            <person name="Zhirakovskaya E."/>
        </authorList>
    </citation>
    <scope>NUCLEOTIDE SEQUENCE</scope>
</reference>
<evidence type="ECO:0000256" key="1">
    <source>
        <dbReference type="ARBA" id="ARBA00004141"/>
    </source>
</evidence>
<dbReference type="AlphaFoldDB" id="A0A3B0VYC5"/>
<accession>A0A3B0VYC5</accession>
<dbReference type="EMBL" id="UOFA01000160">
    <property type="protein sequence ID" value="VAW45153.1"/>
    <property type="molecule type" value="Genomic_DNA"/>
</dbReference>
<dbReference type="PANTHER" id="PTHR10283:SF82">
    <property type="entry name" value="SOLUTE CARRIER FAMILY 13 MEMBER 2"/>
    <property type="match status" value="1"/>
</dbReference>
<feature type="transmembrane region" description="Helical" evidence="5">
    <location>
        <begin position="44"/>
        <end position="62"/>
    </location>
</feature>
<feature type="non-terminal residue" evidence="6">
    <location>
        <position position="1"/>
    </location>
</feature>
<sequence length="125" mass="13290">FKSTGLSALLADQLMFLHDVHLFVLILTVCLVITFLTELTSNTATTAILMPVLMSAADAMGIDPLKIMVPAAISASCAFMLPVATAPNAIIFGSEKVPIQSMIKQGFKLNLIGAILIASVATWWL</sequence>
<keyword evidence="2 5" id="KW-0812">Transmembrane</keyword>
<dbReference type="Pfam" id="PF00939">
    <property type="entry name" value="Na_sulph_symp"/>
    <property type="match status" value="1"/>
</dbReference>
<feature type="transmembrane region" description="Helical" evidence="5">
    <location>
        <begin position="68"/>
        <end position="94"/>
    </location>
</feature>
<feature type="transmembrane region" description="Helical" evidence="5">
    <location>
        <begin position="106"/>
        <end position="124"/>
    </location>
</feature>
<protein>
    <submittedName>
        <fullName evidence="6">Sodium-dependent anion transporter family</fullName>
    </submittedName>
</protein>
<evidence type="ECO:0000256" key="3">
    <source>
        <dbReference type="ARBA" id="ARBA00022989"/>
    </source>
</evidence>
<feature type="transmembrane region" description="Helical" evidence="5">
    <location>
        <begin position="20"/>
        <end position="37"/>
    </location>
</feature>
<dbReference type="GO" id="GO:1905039">
    <property type="term" value="P:carboxylic acid transmembrane transport"/>
    <property type="evidence" value="ECO:0007669"/>
    <property type="project" value="UniProtKB-ARBA"/>
</dbReference>
<dbReference type="PANTHER" id="PTHR10283">
    <property type="entry name" value="SOLUTE CARRIER FAMILY 13 MEMBER"/>
    <property type="match status" value="1"/>
</dbReference>
<keyword evidence="4 5" id="KW-0472">Membrane</keyword>
<dbReference type="InterPro" id="IPR001898">
    <property type="entry name" value="SLC13A/DASS"/>
</dbReference>
<evidence type="ECO:0000313" key="6">
    <source>
        <dbReference type="EMBL" id="VAW45153.1"/>
    </source>
</evidence>